<evidence type="ECO:0000313" key="1">
    <source>
        <dbReference type="EMBL" id="SDN88019.1"/>
    </source>
</evidence>
<organism evidence="1 2">
    <name type="scientific">Acetanaerobacterium elongatum</name>
    <dbReference type="NCBI Taxonomy" id="258515"/>
    <lineage>
        <taxon>Bacteria</taxon>
        <taxon>Bacillati</taxon>
        <taxon>Bacillota</taxon>
        <taxon>Clostridia</taxon>
        <taxon>Eubacteriales</taxon>
        <taxon>Oscillospiraceae</taxon>
        <taxon>Acetanaerobacterium</taxon>
    </lineage>
</organism>
<dbReference type="STRING" id="258515.SAMN05192585_13712"/>
<sequence length="82" mass="9345">MAGKIPHVELTSAYGDGFHHILGQISDDLWSGVPPDKVRRRMNEAVEALPYHILKQELQRAAERWFDIVLQNIPAAPEQMKI</sequence>
<reference evidence="1 2" key="1">
    <citation type="submission" date="2016-10" db="EMBL/GenBank/DDBJ databases">
        <authorList>
            <person name="de Groot N.N."/>
        </authorList>
    </citation>
    <scope>NUCLEOTIDE SEQUENCE [LARGE SCALE GENOMIC DNA]</scope>
    <source>
        <strain evidence="1 2">CGMCC 1.5012</strain>
    </source>
</reference>
<proteinExistence type="predicted"/>
<gene>
    <name evidence="1" type="ORF">SAMN05192585_13712</name>
</gene>
<dbReference type="EMBL" id="FNID01000037">
    <property type="protein sequence ID" value="SDN88019.1"/>
    <property type="molecule type" value="Genomic_DNA"/>
</dbReference>
<dbReference type="Proteomes" id="UP000199182">
    <property type="component" value="Unassembled WGS sequence"/>
</dbReference>
<dbReference type="AlphaFoldDB" id="A0A1H0F0E8"/>
<keyword evidence="2" id="KW-1185">Reference proteome</keyword>
<evidence type="ECO:0000313" key="2">
    <source>
        <dbReference type="Proteomes" id="UP000199182"/>
    </source>
</evidence>
<protein>
    <submittedName>
        <fullName evidence="1">Uncharacterized protein</fullName>
    </submittedName>
</protein>
<name>A0A1H0F0E8_9FIRM</name>
<dbReference type="RefSeq" id="WP_092642586.1">
    <property type="nucleotide sequence ID" value="NZ_FNID01000037.1"/>
</dbReference>
<accession>A0A1H0F0E8</accession>